<reference evidence="1" key="1">
    <citation type="submission" date="2021-06" db="EMBL/GenBank/DDBJ databases">
        <authorList>
            <person name="Kallberg Y."/>
            <person name="Tangrot J."/>
            <person name="Rosling A."/>
        </authorList>
    </citation>
    <scope>NUCLEOTIDE SEQUENCE</scope>
    <source>
        <strain evidence="1">MA461A</strain>
    </source>
</reference>
<sequence>MIQSKIDHLIQEKIKEYGIYFCRYDEFIDIKITSKCGYSKIEKANWRHHGLIVVLKSLKIGHEEMIVKAFVKE</sequence>
<accession>A0ACA9Q6G0</accession>
<gene>
    <name evidence="1" type="ORF">RPERSI_LOCUS13026</name>
</gene>
<dbReference type="EMBL" id="CAJVQC010028472">
    <property type="protein sequence ID" value="CAG8739715.1"/>
    <property type="molecule type" value="Genomic_DNA"/>
</dbReference>
<comment type="caution">
    <text evidence="1">The sequence shown here is derived from an EMBL/GenBank/DDBJ whole genome shotgun (WGS) entry which is preliminary data.</text>
</comment>
<dbReference type="Proteomes" id="UP000789920">
    <property type="component" value="Unassembled WGS sequence"/>
</dbReference>
<keyword evidence="2" id="KW-1185">Reference proteome</keyword>
<evidence type="ECO:0000313" key="1">
    <source>
        <dbReference type="EMBL" id="CAG8739715.1"/>
    </source>
</evidence>
<name>A0ACA9Q6G0_9GLOM</name>
<proteinExistence type="predicted"/>
<organism evidence="1 2">
    <name type="scientific">Racocetra persica</name>
    <dbReference type="NCBI Taxonomy" id="160502"/>
    <lineage>
        <taxon>Eukaryota</taxon>
        <taxon>Fungi</taxon>
        <taxon>Fungi incertae sedis</taxon>
        <taxon>Mucoromycota</taxon>
        <taxon>Glomeromycotina</taxon>
        <taxon>Glomeromycetes</taxon>
        <taxon>Diversisporales</taxon>
        <taxon>Gigasporaceae</taxon>
        <taxon>Racocetra</taxon>
    </lineage>
</organism>
<feature type="non-terminal residue" evidence="1">
    <location>
        <position position="73"/>
    </location>
</feature>
<protein>
    <submittedName>
        <fullName evidence="1">24859_t:CDS:1</fullName>
    </submittedName>
</protein>
<evidence type="ECO:0000313" key="2">
    <source>
        <dbReference type="Proteomes" id="UP000789920"/>
    </source>
</evidence>